<organism evidence="2 3">
    <name type="scientific">Phyllostomus discolor</name>
    <name type="common">pale spear-nosed bat</name>
    <dbReference type="NCBI Taxonomy" id="89673"/>
    <lineage>
        <taxon>Eukaryota</taxon>
        <taxon>Metazoa</taxon>
        <taxon>Chordata</taxon>
        <taxon>Craniata</taxon>
        <taxon>Vertebrata</taxon>
        <taxon>Euteleostomi</taxon>
        <taxon>Mammalia</taxon>
        <taxon>Eutheria</taxon>
        <taxon>Laurasiatheria</taxon>
        <taxon>Chiroptera</taxon>
        <taxon>Yangochiroptera</taxon>
        <taxon>Phyllostomidae</taxon>
        <taxon>Phyllostominae</taxon>
        <taxon>Phyllostomus</taxon>
    </lineage>
</organism>
<dbReference type="GO" id="GO:0000974">
    <property type="term" value="C:Prp19 complex"/>
    <property type="evidence" value="ECO:0007669"/>
    <property type="project" value="TreeGrafter"/>
</dbReference>
<dbReference type="Proteomes" id="UP000664940">
    <property type="component" value="Unassembled WGS sequence"/>
</dbReference>
<keyword evidence="1" id="KW-0694">RNA-binding</keyword>
<evidence type="ECO:0000256" key="1">
    <source>
        <dbReference type="ARBA" id="ARBA00022884"/>
    </source>
</evidence>
<dbReference type="GO" id="GO:0071006">
    <property type="term" value="C:U2-type catalytic step 1 spliceosome"/>
    <property type="evidence" value="ECO:0007669"/>
    <property type="project" value="TreeGrafter"/>
</dbReference>
<dbReference type="GO" id="GO:0017070">
    <property type="term" value="F:U6 snRNA binding"/>
    <property type="evidence" value="ECO:0007669"/>
    <property type="project" value="TreeGrafter"/>
</dbReference>
<protein>
    <submittedName>
        <fullName evidence="2">Uncharacterized protein</fullName>
    </submittedName>
</protein>
<dbReference type="AlphaFoldDB" id="A0A833ZLY7"/>
<comment type="caution">
    <text evidence="2">The sequence shown here is derived from an EMBL/GenBank/DDBJ whole genome shotgun (WGS) entry which is preliminary data.</text>
</comment>
<dbReference type="GO" id="GO:0071007">
    <property type="term" value="C:U2-type catalytic step 2 spliceosome"/>
    <property type="evidence" value="ECO:0007669"/>
    <property type="project" value="TreeGrafter"/>
</dbReference>
<evidence type="ECO:0000313" key="2">
    <source>
        <dbReference type="EMBL" id="KAF6095128.1"/>
    </source>
</evidence>
<dbReference type="InterPro" id="IPR039171">
    <property type="entry name" value="Cwc2/Slt11"/>
</dbReference>
<dbReference type="PANTHER" id="PTHR14089">
    <property type="entry name" value="PRE-MRNA-SPLICING FACTOR RBM22"/>
    <property type="match status" value="1"/>
</dbReference>
<proteinExistence type="predicted"/>
<sequence>MRRCSPISTRSWRSRTGCVWRYRERCFHCPQSFSIWRLLCIPTPTTGRAGRMQAFPFCARYVLDKTYISHNQRKKAKSVWERKQNLCQAIHSVSLVARVCMCFRKTEVCQTSRKSKNTCEACPLDPDHGLPIQVRDTGLSFKDAMPKSDVKKECYTQNKQREIANPDGARPVGMLRKHIHW</sequence>
<accession>A0A833ZLY7</accession>
<name>A0A833ZLY7_9CHIR</name>
<reference evidence="2 3" key="1">
    <citation type="journal article" date="2020" name="Nature">
        <title>Six reference-quality genomes reveal evolution of bat adaptations.</title>
        <authorList>
            <person name="Jebb D."/>
            <person name="Huang Z."/>
            <person name="Pippel M."/>
            <person name="Hughes G.M."/>
            <person name="Lavrichenko K."/>
            <person name="Devanna P."/>
            <person name="Winkler S."/>
            <person name="Jermiin L.S."/>
            <person name="Skirmuntt E.C."/>
            <person name="Katzourakis A."/>
            <person name="Burkitt-Gray L."/>
            <person name="Ray D.A."/>
            <person name="Sullivan K.A.M."/>
            <person name="Roscito J.G."/>
            <person name="Kirilenko B.M."/>
            <person name="Davalos L.M."/>
            <person name="Corthals A.P."/>
            <person name="Power M.L."/>
            <person name="Jones G."/>
            <person name="Ransome R.D."/>
            <person name="Dechmann D.K.N."/>
            <person name="Locatelli A.G."/>
            <person name="Puechmaille S.J."/>
            <person name="Fedrigo O."/>
            <person name="Jarvis E.D."/>
            <person name="Hiller M."/>
            <person name="Vernes S.C."/>
            <person name="Myers E.W."/>
            <person name="Teeling E.C."/>
        </authorList>
    </citation>
    <scope>NUCLEOTIDE SEQUENCE [LARGE SCALE GENOMIC DNA]</scope>
    <source>
        <strain evidence="2">Bat1K_MPI-CBG_1</strain>
    </source>
</reference>
<dbReference type="PANTHER" id="PTHR14089:SF6">
    <property type="entry name" value="PRE-MRNA-SPLICING FACTOR RBM22"/>
    <property type="match status" value="1"/>
</dbReference>
<evidence type="ECO:0000313" key="3">
    <source>
        <dbReference type="Proteomes" id="UP000664940"/>
    </source>
</evidence>
<dbReference type="GO" id="GO:0036002">
    <property type="term" value="F:pre-mRNA binding"/>
    <property type="evidence" value="ECO:0007669"/>
    <property type="project" value="TreeGrafter"/>
</dbReference>
<dbReference type="EMBL" id="JABVXQ010000008">
    <property type="protein sequence ID" value="KAF6095128.1"/>
    <property type="molecule type" value="Genomic_DNA"/>
</dbReference>
<gene>
    <name evidence="2" type="ORF">HJG60_012095</name>
</gene>